<name>A0A8T2WPZ0_POPDE</name>
<keyword evidence="3" id="KW-1185">Reference proteome</keyword>
<feature type="region of interest" description="Disordered" evidence="1">
    <location>
        <begin position="1"/>
        <end position="31"/>
    </location>
</feature>
<gene>
    <name evidence="2" type="ORF">H0E87_027987</name>
</gene>
<organism evidence="2 3">
    <name type="scientific">Populus deltoides</name>
    <name type="common">Eastern poplar</name>
    <name type="synonym">Eastern cottonwood</name>
    <dbReference type="NCBI Taxonomy" id="3696"/>
    <lineage>
        <taxon>Eukaryota</taxon>
        <taxon>Viridiplantae</taxon>
        <taxon>Streptophyta</taxon>
        <taxon>Embryophyta</taxon>
        <taxon>Tracheophyta</taxon>
        <taxon>Spermatophyta</taxon>
        <taxon>Magnoliopsida</taxon>
        <taxon>eudicotyledons</taxon>
        <taxon>Gunneridae</taxon>
        <taxon>Pentapetalae</taxon>
        <taxon>rosids</taxon>
        <taxon>fabids</taxon>
        <taxon>Malpighiales</taxon>
        <taxon>Salicaceae</taxon>
        <taxon>Saliceae</taxon>
        <taxon>Populus</taxon>
    </lineage>
</organism>
<sequence>MRESCRRRNSEPQEAQNQSQNTHQQSFSAFIRDLAEPQEVVEMEMAGKIKDKKLRRTRGLAPKYSFNKRKNVMKVRSVAANISDGEPNLLAIKVTSTHNNTPLQDTISSPVIESSSVEKNHNYTSMDDETNGKHLHLPPLLNPQSSPQTSAYTPNESANGNNHKIRKLKLLQASGSVANTMEDCDSSDSLNSGIQQGNIRFQITSMKHPDNGFDSEKKTQEMIQDAVALGLGNPQELKGYEEGIMRNIDREVDEWTSVNQL</sequence>
<feature type="compositionally biased region" description="Polar residues" evidence="1">
    <location>
        <begin position="149"/>
        <end position="162"/>
    </location>
</feature>
<evidence type="ECO:0000313" key="2">
    <source>
        <dbReference type="EMBL" id="KAH8483405.1"/>
    </source>
</evidence>
<feature type="compositionally biased region" description="Low complexity" evidence="1">
    <location>
        <begin position="137"/>
        <end position="148"/>
    </location>
</feature>
<feature type="compositionally biased region" description="Basic and acidic residues" evidence="1">
    <location>
        <begin position="1"/>
        <end position="11"/>
    </location>
</feature>
<comment type="caution">
    <text evidence="2">The sequence shown here is derived from an EMBL/GenBank/DDBJ whole genome shotgun (WGS) entry which is preliminary data.</text>
</comment>
<protein>
    <submittedName>
        <fullName evidence="2">Uncharacterized protein</fullName>
    </submittedName>
</protein>
<dbReference type="AlphaFoldDB" id="A0A8T2WPZ0"/>
<proteinExistence type="predicted"/>
<accession>A0A8T2WPZ0</accession>
<dbReference type="EMBL" id="JACEGQ020000017">
    <property type="protein sequence ID" value="KAH8483405.1"/>
    <property type="molecule type" value="Genomic_DNA"/>
</dbReference>
<dbReference type="Proteomes" id="UP000807159">
    <property type="component" value="Chromosome 17"/>
</dbReference>
<feature type="region of interest" description="Disordered" evidence="1">
    <location>
        <begin position="122"/>
        <end position="163"/>
    </location>
</feature>
<evidence type="ECO:0000313" key="3">
    <source>
        <dbReference type="Proteomes" id="UP000807159"/>
    </source>
</evidence>
<reference evidence="2" key="1">
    <citation type="journal article" date="2021" name="J. Hered.">
        <title>Genome Assembly of Salicaceae Populus deltoides (Eastern Cottonwood) I-69 Based on Nanopore Sequencing and Hi-C Technologies.</title>
        <authorList>
            <person name="Bai S."/>
            <person name="Wu H."/>
            <person name="Zhang J."/>
            <person name="Pan Z."/>
            <person name="Zhao W."/>
            <person name="Li Z."/>
            <person name="Tong C."/>
        </authorList>
    </citation>
    <scope>NUCLEOTIDE SEQUENCE</scope>
    <source>
        <tissue evidence="2">Leaf</tissue>
    </source>
</reference>
<feature type="compositionally biased region" description="Polar residues" evidence="1">
    <location>
        <begin position="12"/>
        <end position="28"/>
    </location>
</feature>
<evidence type="ECO:0000256" key="1">
    <source>
        <dbReference type="SAM" id="MobiDB-lite"/>
    </source>
</evidence>